<evidence type="ECO:0000256" key="3">
    <source>
        <dbReference type="RuleBase" id="RU363015"/>
    </source>
</evidence>
<organism evidence="4 5">
    <name type="scientific">Hyphobacterium marinum</name>
    <dbReference type="NCBI Taxonomy" id="3116574"/>
    <lineage>
        <taxon>Bacteria</taxon>
        <taxon>Pseudomonadati</taxon>
        <taxon>Pseudomonadota</taxon>
        <taxon>Alphaproteobacteria</taxon>
        <taxon>Maricaulales</taxon>
        <taxon>Maricaulaceae</taxon>
        <taxon>Hyphobacterium</taxon>
    </lineage>
</organism>
<dbReference type="Proteomes" id="UP001310692">
    <property type="component" value="Unassembled WGS sequence"/>
</dbReference>
<keyword evidence="3" id="KW-0378">Hydrolase</keyword>
<dbReference type="NCBIfam" id="TIGR00730">
    <property type="entry name" value="Rossman fold protein, TIGR00730 family"/>
    <property type="match status" value="1"/>
</dbReference>
<dbReference type="EMBL" id="JAZDRO010000002">
    <property type="protein sequence ID" value="MEE2566231.1"/>
    <property type="molecule type" value="Genomic_DNA"/>
</dbReference>
<sequence length="193" mass="20387">MKSVCVYCGSNPGKRPEYAQAAKAMGEAIARRGLTLVYGGGRVGLMGTVADACLAAGGKVIGVIPKFLALKEVAHPGLTEMRVVASMHERKAVMAELSDGFIAMPGGIGTMEELFEIWTWAQLGQHRNPCGILAVGGYYDGLVAFLDRMAADGFVTATHRAMLQVSGDPDALLDAFAAYQPPEADIRLKVGQT</sequence>
<dbReference type="InterPro" id="IPR005269">
    <property type="entry name" value="LOG"/>
</dbReference>
<dbReference type="PANTHER" id="PTHR31223:SF70">
    <property type="entry name" value="LOG FAMILY PROTEIN YJL055W"/>
    <property type="match status" value="1"/>
</dbReference>
<comment type="similarity">
    <text evidence="2 3">Belongs to the LOG family.</text>
</comment>
<dbReference type="RefSeq" id="WP_330195771.1">
    <property type="nucleotide sequence ID" value="NZ_JAZDRO010000002.1"/>
</dbReference>
<dbReference type="PANTHER" id="PTHR31223">
    <property type="entry name" value="LOG FAMILY PROTEIN YJL055W"/>
    <property type="match status" value="1"/>
</dbReference>
<comment type="caution">
    <text evidence="4">The sequence shown here is derived from an EMBL/GenBank/DDBJ whole genome shotgun (WGS) entry which is preliminary data.</text>
</comment>
<dbReference type="Gene3D" id="3.40.50.450">
    <property type="match status" value="1"/>
</dbReference>
<evidence type="ECO:0000313" key="5">
    <source>
        <dbReference type="Proteomes" id="UP001310692"/>
    </source>
</evidence>
<proteinExistence type="inferred from homology"/>
<comment type="catalytic activity">
    <reaction evidence="1">
        <text>AMP + H2O = D-ribose 5-phosphate + adenine</text>
        <dbReference type="Rhea" id="RHEA:20129"/>
        <dbReference type="ChEBI" id="CHEBI:15377"/>
        <dbReference type="ChEBI" id="CHEBI:16708"/>
        <dbReference type="ChEBI" id="CHEBI:78346"/>
        <dbReference type="ChEBI" id="CHEBI:456215"/>
        <dbReference type="EC" id="3.2.2.4"/>
    </reaction>
</comment>
<keyword evidence="3" id="KW-0203">Cytokinin biosynthesis</keyword>
<dbReference type="SUPFAM" id="SSF102405">
    <property type="entry name" value="MCP/YpsA-like"/>
    <property type="match status" value="1"/>
</dbReference>
<reference evidence="4 5" key="1">
    <citation type="submission" date="2024-01" db="EMBL/GenBank/DDBJ databases">
        <title>Hyphobacterium bacterium isolated from marine sediment.</title>
        <authorList>
            <person name="Zhao S."/>
        </authorList>
    </citation>
    <scope>NUCLEOTIDE SEQUENCE [LARGE SCALE GENOMIC DNA]</scope>
    <source>
        <strain evidence="4 5">Y60-23</strain>
    </source>
</reference>
<dbReference type="InterPro" id="IPR031100">
    <property type="entry name" value="LOG_fam"/>
</dbReference>
<protein>
    <recommendedName>
        <fullName evidence="3">Cytokinin riboside 5'-monophosphate phosphoribohydrolase</fullName>
        <ecNumber evidence="3">3.2.2.n1</ecNumber>
    </recommendedName>
</protein>
<keyword evidence="5" id="KW-1185">Reference proteome</keyword>
<evidence type="ECO:0000313" key="4">
    <source>
        <dbReference type="EMBL" id="MEE2566231.1"/>
    </source>
</evidence>
<evidence type="ECO:0000256" key="1">
    <source>
        <dbReference type="ARBA" id="ARBA00000274"/>
    </source>
</evidence>
<name>A0ABU7LXF5_9PROT</name>
<evidence type="ECO:0000256" key="2">
    <source>
        <dbReference type="ARBA" id="ARBA00006763"/>
    </source>
</evidence>
<dbReference type="EC" id="3.2.2.n1" evidence="3"/>
<gene>
    <name evidence="4" type="ORF">V0U35_06015</name>
</gene>
<dbReference type="Pfam" id="PF03641">
    <property type="entry name" value="Lysine_decarbox"/>
    <property type="match status" value="1"/>
</dbReference>
<accession>A0ABU7LXF5</accession>